<accession>A0A1M2V5V5</accession>
<dbReference type="AlphaFoldDB" id="A0A1M2V5V5"/>
<evidence type="ECO:0000313" key="2">
    <source>
        <dbReference type="Proteomes" id="UP000184267"/>
    </source>
</evidence>
<name>A0A1M2V5V5_TRAPU</name>
<dbReference type="InterPro" id="IPR023213">
    <property type="entry name" value="CAT-like_dom_sf"/>
</dbReference>
<dbReference type="PANTHER" id="PTHR28037">
    <property type="entry name" value="ALCOHOL O-ACETYLTRANSFERASE 1-RELATED"/>
    <property type="match status" value="1"/>
</dbReference>
<evidence type="ECO:0000313" key="1">
    <source>
        <dbReference type="EMBL" id="OJT02978.1"/>
    </source>
</evidence>
<dbReference type="OMA" id="YAYVRTE"/>
<organism evidence="1 2">
    <name type="scientific">Trametes pubescens</name>
    <name type="common">White-rot fungus</name>
    <dbReference type="NCBI Taxonomy" id="154538"/>
    <lineage>
        <taxon>Eukaryota</taxon>
        <taxon>Fungi</taxon>
        <taxon>Dikarya</taxon>
        <taxon>Basidiomycota</taxon>
        <taxon>Agaricomycotina</taxon>
        <taxon>Agaricomycetes</taxon>
        <taxon>Polyporales</taxon>
        <taxon>Polyporaceae</taxon>
        <taxon>Trametes</taxon>
    </lineage>
</organism>
<dbReference type="PANTHER" id="PTHR28037:SF1">
    <property type="entry name" value="ALCOHOL O-ACETYLTRANSFERASE 1-RELATED"/>
    <property type="match status" value="1"/>
</dbReference>
<dbReference type="InterPro" id="IPR010828">
    <property type="entry name" value="Atf2/Sli1-like"/>
</dbReference>
<dbReference type="STRING" id="154538.A0A1M2V5V5"/>
<proteinExistence type="predicted"/>
<dbReference type="Pfam" id="PF07247">
    <property type="entry name" value="AATase"/>
    <property type="match status" value="1"/>
</dbReference>
<keyword evidence="2" id="KW-1185">Reference proteome</keyword>
<reference evidence="1 2" key="1">
    <citation type="submission" date="2016-10" db="EMBL/GenBank/DDBJ databases">
        <title>Genome sequence of the basidiomycete white-rot fungus Trametes pubescens.</title>
        <authorList>
            <person name="Makela M.R."/>
            <person name="Granchi Z."/>
            <person name="Peng M."/>
            <person name="De Vries R.P."/>
            <person name="Grigoriev I."/>
            <person name="Riley R."/>
            <person name="Hilden K."/>
        </authorList>
    </citation>
    <scope>NUCLEOTIDE SEQUENCE [LARGE SCALE GENOMIC DNA]</scope>
    <source>
        <strain evidence="1 2">FBCC735</strain>
    </source>
</reference>
<dbReference type="EMBL" id="MNAD01001639">
    <property type="protein sequence ID" value="OJT02978.1"/>
    <property type="molecule type" value="Genomic_DNA"/>
</dbReference>
<evidence type="ECO:0008006" key="3">
    <source>
        <dbReference type="Google" id="ProtNLM"/>
    </source>
</evidence>
<sequence length="501" mass="53955">MQDAPDTIYSLSSLRPLRSAATSGILEQYAYVRTELGFDTCVIVAARYECNNGLPLDRDTLFSALENVISHHTALASCLVSTSVDGDEVQVRPRSWMLLPTIDLDAAVRFWDSSAGPLASVVETQLCLPFDLDVQRPLWRINVLPDGTVIFAYDHAMGDGQSGLAFHLHLLAALQTVEDKPPPHDGRIVVAPTGASLAPLLEDLIALPAPFTRVIHEVFDALNPFSRRKRPSTWTGHPVPKEPGLRVHVHILHLSAQETARVVQRCRENHATVTGALYTIAAHVLAHLLNRGGARPQYEAIDVAVATSLRRFVGVSPETICNCVSGYAALHHLPALRPPATSTSTPASASPRLPSFPWEHAQAFSATLAREAPQSPALIGVLRRLFGDDYEGFFRGQLGKQRTHSLEISNLGRVPPPFSPQPQPAIATRQGQSNATRWKIRETVFAQANGALGAALKVNVTGTPEGGVGVSVTWGAGAVDGELAEEFVMGLAEGLKELACA</sequence>
<dbReference type="Proteomes" id="UP000184267">
    <property type="component" value="Unassembled WGS sequence"/>
</dbReference>
<dbReference type="GO" id="GO:0008080">
    <property type="term" value="F:N-acetyltransferase activity"/>
    <property type="evidence" value="ECO:0007669"/>
    <property type="project" value="TreeGrafter"/>
</dbReference>
<gene>
    <name evidence="1" type="ORF">TRAPUB_6457</name>
</gene>
<dbReference type="SUPFAM" id="SSF52777">
    <property type="entry name" value="CoA-dependent acyltransferases"/>
    <property type="match status" value="2"/>
</dbReference>
<dbReference type="Gene3D" id="3.30.559.10">
    <property type="entry name" value="Chloramphenicol acetyltransferase-like domain"/>
    <property type="match status" value="1"/>
</dbReference>
<dbReference type="OrthoDB" id="2150604at2759"/>
<comment type="caution">
    <text evidence="1">The sequence shown here is derived from an EMBL/GenBank/DDBJ whole genome shotgun (WGS) entry which is preliminary data.</text>
</comment>
<dbReference type="InterPro" id="IPR052058">
    <property type="entry name" value="Alcohol_O-acetyltransferase"/>
</dbReference>
<protein>
    <recommendedName>
        <fullName evidence="3">Alcohol acetyltransferase FCK4</fullName>
    </recommendedName>
</protein>